<dbReference type="InterPro" id="IPR027417">
    <property type="entry name" value="P-loop_NTPase"/>
</dbReference>
<dbReference type="PROSITE" id="PS51217">
    <property type="entry name" value="UVRD_HELICASE_CTER"/>
    <property type="match status" value="1"/>
</dbReference>
<keyword evidence="4 14" id="KW-0378">Hydrolase</keyword>
<proteinExistence type="predicted"/>
<reference evidence="17 18" key="1">
    <citation type="submission" date="2016-10" db="EMBL/GenBank/DDBJ databases">
        <authorList>
            <person name="Varghese N."/>
            <person name="Submissions S."/>
        </authorList>
    </citation>
    <scope>NUCLEOTIDE SEQUENCE [LARGE SCALE GENOMIC DNA]</scope>
    <source>
        <strain evidence="17 18">22B</strain>
    </source>
</reference>
<evidence type="ECO:0000256" key="1">
    <source>
        <dbReference type="ARBA" id="ARBA00022722"/>
    </source>
</evidence>
<name>A0A662Z941_9GAMM</name>
<dbReference type="PANTHER" id="PTHR11070">
    <property type="entry name" value="UVRD / RECB / PCRA DNA HELICASE FAMILY MEMBER"/>
    <property type="match status" value="1"/>
</dbReference>
<dbReference type="GO" id="GO:0003677">
    <property type="term" value="F:DNA binding"/>
    <property type="evidence" value="ECO:0007669"/>
    <property type="project" value="UniProtKB-KW"/>
</dbReference>
<dbReference type="PROSITE" id="PS51198">
    <property type="entry name" value="UVRD_HELICASE_ATP_BIND"/>
    <property type="match status" value="1"/>
</dbReference>
<comment type="catalytic activity">
    <reaction evidence="11">
        <text>Couples ATP hydrolysis with the unwinding of duplex DNA by translocating in the 3'-5' direction.</text>
        <dbReference type="EC" id="5.6.2.4"/>
    </reaction>
</comment>
<evidence type="ECO:0000259" key="16">
    <source>
        <dbReference type="PROSITE" id="PS51217"/>
    </source>
</evidence>
<dbReference type="Proteomes" id="UP000243374">
    <property type="component" value="Unassembled WGS sequence"/>
</dbReference>
<dbReference type="Pfam" id="PF13361">
    <property type="entry name" value="UvrD_C"/>
    <property type="match status" value="1"/>
</dbReference>
<dbReference type="InterPro" id="IPR038726">
    <property type="entry name" value="PDDEXK_AddAB-type"/>
</dbReference>
<keyword evidence="10" id="KW-0413">Isomerase</keyword>
<dbReference type="InterPro" id="IPR011335">
    <property type="entry name" value="Restrct_endonuc-II-like"/>
</dbReference>
<dbReference type="Pfam" id="PF00580">
    <property type="entry name" value="UvrD-helicase"/>
    <property type="match status" value="1"/>
</dbReference>
<evidence type="ECO:0000313" key="18">
    <source>
        <dbReference type="Proteomes" id="UP000243374"/>
    </source>
</evidence>
<evidence type="ECO:0000256" key="12">
    <source>
        <dbReference type="ARBA" id="ARBA00034808"/>
    </source>
</evidence>
<keyword evidence="1" id="KW-0540">Nuclease</keyword>
<evidence type="ECO:0000256" key="6">
    <source>
        <dbReference type="ARBA" id="ARBA00022839"/>
    </source>
</evidence>
<dbReference type="GO" id="GO:0000724">
    <property type="term" value="P:double-strand break repair via homologous recombination"/>
    <property type="evidence" value="ECO:0007669"/>
    <property type="project" value="TreeGrafter"/>
</dbReference>
<feature type="binding site" evidence="14">
    <location>
        <begin position="28"/>
        <end position="35"/>
    </location>
    <ligand>
        <name>ATP</name>
        <dbReference type="ChEBI" id="CHEBI:30616"/>
    </ligand>
</feature>
<organism evidence="17 18">
    <name type="scientific">Succinivibrio dextrinosolvens</name>
    <dbReference type="NCBI Taxonomy" id="83771"/>
    <lineage>
        <taxon>Bacteria</taxon>
        <taxon>Pseudomonadati</taxon>
        <taxon>Pseudomonadota</taxon>
        <taxon>Gammaproteobacteria</taxon>
        <taxon>Aeromonadales</taxon>
        <taxon>Succinivibrionaceae</taxon>
        <taxon>Succinivibrio</taxon>
    </lineage>
</organism>
<feature type="domain" description="UvrD-like helicase C-terminal" evidence="16">
    <location>
        <begin position="479"/>
        <end position="768"/>
    </location>
</feature>
<dbReference type="AlphaFoldDB" id="A0A662Z941"/>
<evidence type="ECO:0000256" key="8">
    <source>
        <dbReference type="ARBA" id="ARBA00023125"/>
    </source>
</evidence>
<sequence>MSDIRLEQDMLSRNKIVSETNKNFFVEAGAGSGKTTMLVRRMVAMIEAGIPIEQICAITFTKAAAGEFYARFQKLLIERSNQNSDIKKTGQAGELPVPTEESVKKCREALEKIDLCFMGTIDSFCSMVLSEHPSEAKIPSDSKIISDEEVKNIYRQQFVKICAGNYGEMLQKKAQDFSSFYKNAEEVFAAGEAILMNNRNVEFQGIEAVGKANADEKFEQEKDNLLSMVAFLKDHQELKYTKEKNNLAAWNEIEDIYRNLDTKWSSNFESVLYAIGKLSKIRLIKETDDNYPYELGGFFRKGGSSGSWLECCVKAESDDNSEYIYEKLQKYRYHISMSFLTESVQVLEENMRSKGYLTFFDYLYYLREMLKTDAMTGGKLIRNIRESHRYFLIDEFQDTNPLQAEIFFYLSSDSPASQWNKCQPEPGSLFIVGDPKQSIYRFRSADVASYLKVKKLFSKPFGENLALTQNFRSTNMLCKYFNVCFTELMHNETENQSKFEEIPPKGETSPEIFQGIFINIDENQKDDTDTPQIAGIIETLVNNENYQLRDNDGIKRKLRYSDIMVITYGKKALKPIMTELYNRGIPSRVEGEVSFGQNEALCEVFKIYSAVSDLEDAVALYGALTGKLIGFNQDDLLYFIGHQGKISLKASFKKDAFKDEICLQIIDEIEKLNVLYHNSLNLTPAGLFSKIIDDFRAYEYTEAENLEVLYYALELLRNAEISGTVVTFKDASDYLYELLSGKSGEERCLSLIENKDAVHLANLHKVKGLEAPVVILAAANKPNDSLRNQIRVEHKDETSCGYLFGLKKEGKDTDEESSRFSKGNYFENPCFYDEKEEEKTAQSAEIERLLYVAATRAKNALIICERVVKGKTPIWEPLLIDGLTETFNIEENGSLSESSDITTDRVKAEKLYNDAGCCVLNNRDTLNATYETKTPSHLSVPSKLAEDSAETVISNERTVNVDSSNKASYSKTVHKFPDLLGTMTHRLMEMIVSTKCSVDTDKAVEEIIREYRTEETKDYEAELKTALTDVAKTMNAGGYTQTNGVPQDLLKVLKEADEVYCEVPFCYMDSTGSKKELWNGVIDLIYCTEGKWHIVDYKTNADGSALDKKYFTQLEAYKKAFKANTGEEADALTYHIDV</sequence>
<evidence type="ECO:0000256" key="4">
    <source>
        <dbReference type="ARBA" id="ARBA00022801"/>
    </source>
</evidence>
<evidence type="ECO:0000256" key="3">
    <source>
        <dbReference type="ARBA" id="ARBA00022763"/>
    </source>
</evidence>
<keyword evidence="7 14" id="KW-0067">ATP-binding</keyword>
<dbReference type="EMBL" id="FOSF01000021">
    <property type="protein sequence ID" value="SFK07560.1"/>
    <property type="molecule type" value="Genomic_DNA"/>
</dbReference>
<evidence type="ECO:0000313" key="17">
    <source>
        <dbReference type="EMBL" id="SFK07560.1"/>
    </source>
</evidence>
<evidence type="ECO:0000256" key="2">
    <source>
        <dbReference type="ARBA" id="ARBA00022741"/>
    </source>
</evidence>
<dbReference type="SUPFAM" id="SSF52540">
    <property type="entry name" value="P-loop containing nucleoside triphosphate hydrolases"/>
    <property type="match status" value="1"/>
</dbReference>
<keyword evidence="6" id="KW-0269">Exonuclease</keyword>
<evidence type="ECO:0000256" key="10">
    <source>
        <dbReference type="ARBA" id="ARBA00023235"/>
    </source>
</evidence>
<feature type="domain" description="UvrD-like helicase ATP-binding" evidence="15">
    <location>
        <begin position="7"/>
        <end position="474"/>
    </location>
</feature>
<keyword evidence="3" id="KW-0227">DNA damage</keyword>
<evidence type="ECO:0000256" key="11">
    <source>
        <dbReference type="ARBA" id="ARBA00034617"/>
    </source>
</evidence>
<dbReference type="Gene3D" id="3.90.320.10">
    <property type="match status" value="1"/>
</dbReference>
<accession>A0A662Z941</accession>
<evidence type="ECO:0000256" key="13">
    <source>
        <dbReference type="ARBA" id="ARBA00048988"/>
    </source>
</evidence>
<keyword evidence="2 14" id="KW-0547">Nucleotide-binding</keyword>
<evidence type="ECO:0000256" key="9">
    <source>
        <dbReference type="ARBA" id="ARBA00023204"/>
    </source>
</evidence>
<keyword evidence="9" id="KW-0234">DNA repair</keyword>
<dbReference type="GO" id="GO:0031297">
    <property type="term" value="P:replication fork processing"/>
    <property type="evidence" value="ECO:0007669"/>
    <property type="project" value="TreeGrafter"/>
</dbReference>
<evidence type="ECO:0000256" key="14">
    <source>
        <dbReference type="PROSITE-ProRule" id="PRU00560"/>
    </source>
</evidence>
<dbReference type="Gene3D" id="3.40.50.300">
    <property type="entry name" value="P-loop containing nucleotide triphosphate hydrolases"/>
    <property type="match status" value="4"/>
</dbReference>
<keyword evidence="18" id="KW-1185">Reference proteome</keyword>
<dbReference type="RefSeq" id="WP_074840528.1">
    <property type="nucleotide sequence ID" value="NZ_CP047056.1"/>
</dbReference>
<dbReference type="InterPro" id="IPR014017">
    <property type="entry name" value="DNA_helicase_UvrD-like_C"/>
</dbReference>
<dbReference type="InterPro" id="IPR000212">
    <property type="entry name" value="DNA_helicase_UvrD/REP"/>
</dbReference>
<dbReference type="Pfam" id="PF12705">
    <property type="entry name" value="PDDEXK_1"/>
    <property type="match status" value="1"/>
</dbReference>
<dbReference type="InterPro" id="IPR014016">
    <property type="entry name" value="UvrD-like_ATP-bd"/>
</dbReference>
<evidence type="ECO:0000256" key="7">
    <source>
        <dbReference type="ARBA" id="ARBA00022840"/>
    </source>
</evidence>
<dbReference type="GO" id="GO:0005524">
    <property type="term" value="F:ATP binding"/>
    <property type="evidence" value="ECO:0007669"/>
    <property type="project" value="UniProtKB-UniRule"/>
</dbReference>
<gene>
    <name evidence="17" type="ORF">SAMN04487865_10213</name>
</gene>
<dbReference type="GO" id="GO:0004527">
    <property type="term" value="F:exonuclease activity"/>
    <property type="evidence" value="ECO:0007669"/>
    <property type="project" value="UniProtKB-KW"/>
</dbReference>
<keyword evidence="8" id="KW-0238">DNA-binding</keyword>
<dbReference type="InterPro" id="IPR011604">
    <property type="entry name" value="PDDEXK-like_dom_sf"/>
</dbReference>
<protein>
    <recommendedName>
        <fullName evidence="12">DNA 3'-5' helicase</fullName>
        <ecNumber evidence="12">5.6.2.4</ecNumber>
    </recommendedName>
</protein>
<dbReference type="EC" id="5.6.2.4" evidence="12"/>
<keyword evidence="5 14" id="KW-0347">Helicase</keyword>
<evidence type="ECO:0000256" key="5">
    <source>
        <dbReference type="ARBA" id="ARBA00022806"/>
    </source>
</evidence>
<comment type="catalytic activity">
    <reaction evidence="13">
        <text>ATP + H2O = ADP + phosphate + H(+)</text>
        <dbReference type="Rhea" id="RHEA:13065"/>
        <dbReference type="ChEBI" id="CHEBI:15377"/>
        <dbReference type="ChEBI" id="CHEBI:15378"/>
        <dbReference type="ChEBI" id="CHEBI:30616"/>
        <dbReference type="ChEBI" id="CHEBI:43474"/>
        <dbReference type="ChEBI" id="CHEBI:456216"/>
        <dbReference type="EC" id="5.6.2.4"/>
    </reaction>
</comment>
<dbReference type="GO" id="GO:0043138">
    <property type="term" value="F:3'-5' DNA helicase activity"/>
    <property type="evidence" value="ECO:0007669"/>
    <property type="project" value="UniProtKB-EC"/>
</dbReference>
<dbReference type="SUPFAM" id="SSF52980">
    <property type="entry name" value="Restriction endonuclease-like"/>
    <property type="match status" value="1"/>
</dbReference>
<dbReference type="PANTHER" id="PTHR11070:SF30">
    <property type="entry name" value="F-BOX DNA HELICASE 1"/>
    <property type="match status" value="1"/>
</dbReference>
<evidence type="ECO:0000259" key="15">
    <source>
        <dbReference type="PROSITE" id="PS51198"/>
    </source>
</evidence>